<comment type="caution">
    <text evidence="1">The sequence shown here is derived from an EMBL/GenBank/DDBJ whole genome shotgun (WGS) entry which is preliminary data.</text>
</comment>
<dbReference type="RefSeq" id="WP_060245518.1">
    <property type="nucleotide sequence ID" value="NZ_LPJR01000067.1"/>
</dbReference>
<accession>A0A132EB69</accession>
<dbReference type="AlphaFoldDB" id="A0A132EB69"/>
<sequence length="422" mass="46687">MSDNNETDRRHLIALAIDNNTQAWYEMVIPFIVSLRATDYRGRIGVIGYGLSPDKQQRLLAFGVEVYTAVGVGELPWDRYVSAAAIFDTSPELHTLALYDADIWFPGPRFDLFDVVPADDCLHVAPDAHFCAFVTDPIVGERKAELTRQCVDDVIGRFGHALQAGLVVGGRAAWARFAQHVHEQIGRIGQDFNAIYGLDTTFLHMWGALGHVRLIGCEQNFVSKWGLHEQQEAGSGRVVFEYRGTPVRGLHMTNDVRYLNRWRYLARHATHAIASGHALALEPEAGARNQPVSVDALHAERFAAIGLPVVAAREDVLPNVPRLAAGPSFRNPQSCSLTGWASHEIELTVTRERAVIDLCLSHLSGQPSAPYVQLEHNGFVHALPVPNGVRFTIVQGDRLTLRALALPGQRCHTVWDIVLRDA</sequence>
<dbReference type="OrthoDB" id="8981089at2"/>
<dbReference type="EMBL" id="LPJR01000067">
    <property type="protein sequence ID" value="KWF22803.1"/>
    <property type="molecule type" value="Genomic_DNA"/>
</dbReference>
<evidence type="ECO:0000313" key="1">
    <source>
        <dbReference type="EMBL" id="KWF22803.1"/>
    </source>
</evidence>
<reference evidence="1 2" key="1">
    <citation type="submission" date="2015-11" db="EMBL/GenBank/DDBJ databases">
        <title>Expanding the genomic diversity of Burkholderia species for the development of highly accurate diagnostics.</title>
        <authorList>
            <person name="Sahl J."/>
            <person name="Keim P."/>
            <person name="Wagner D."/>
        </authorList>
    </citation>
    <scope>NUCLEOTIDE SEQUENCE [LARGE SCALE GENOMIC DNA]</scope>
    <source>
        <strain evidence="1 2">MSMB368WGS</strain>
    </source>
</reference>
<name>A0A132EB69_9BURK</name>
<dbReference type="Proteomes" id="UP000062912">
    <property type="component" value="Unassembled WGS sequence"/>
</dbReference>
<protein>
    <submittedName>
        <fullName evidence="1">Uncharacterized protein</fullName>
    </submittedName>
</protein>
<evidence type="ECO:0000313" key="2">
    <source>
        <dbReference type="Proteomes" id="UP000062912"/>
    </source>
</evidence>
<organism evidence="1 2">
    <name type="scientific">Burkholderia pseudomultivorans</name>
    <dbReference type="NCBI Taxonomy" id="1207504"/>
    <lineage>
        <taxon>Bacteria</taxon>
        <taxon>Pseudomonadati</taxon>
        <taxon>Pseudomonadota</taxon>
        <taxon>Betaproteobacteria</taxon>
        <taxon>Burkholderiales</taxon>
        <taxon>Burkholderiaceae</taxon>
        <taxon>Burkholderia</taxon>
        <taxon>Burkholderia cepacia complex</taxon>
    </lineage>
</organism>
<gene>
    <name evidence="1" type="ORF">WT56_01285</name>
</gene>
<proteinExistence type="predicted"/>